<keyword evidence="3" id="KW-0964">Secreted</keyword>
<dbReference type="InterPro" id="IPR012334">
    <property type="entry name" value="Pectin_lyas_fold"/>
</dbReference>
<evidence type="ECO:0000256" key="16">
    <source>
        <dbReference type="SAM" id="SignalP"/>
    </source>
</evidence>
<protein>
    <recommendedName>
        <fullName evidence="13">galacturonan 1,4-alpha-galacturonidase</fullName>
        <ecNumber evidence="13">3.2.1.67</ecNumber>
    </recommendedName>
</protein>
<dbReference type="GO" id="GO:0000272">
    <property type="term" value="P:polysaccharide catabolic process"/>
    <property type="evidence" value="ECO:0007669"/>
    <property type="project" value="UniProtKB-KW"/>
</dbReference>
<evidence type="ECO:0000256" key="9">
    <source>
        <dbReference type="ARBA" id="ARBA00023295"/>
    </source>
</evidence>
<dbReference type="RefSeq" id="XP_060423798.1">
    <property type="nucleotide sequence ID" value="XM_060581146.1"/>
</dbReference>
<evidence type="ECO:0000256" key="12">
    <source>
        <dbReference type="ARBA" id="ARBA00037312"/>
    </source>
</evidence>
<evidence type="ECO:0000313" key="18">
    <source>
        <dbReference type="Proteomes" id="UP001224890"/>
    </source>
</evidence>
<dbReference type="PANTHER" id="PTHR31736:SF12">
    <property type="entry name" value="EXO-POLYGALACTURONASE, PUTATIVE-RELATED"/>
    <property type="match status" value="1"/>
</dbReference>
<dbReference type="AlphaFoldDB" id="A0AAJ0A9I9"/>
<proteinExistence type="inferred from homology"/>
<dbReference type="PANTHER" id="PTHR31736">
    <property type="match status" value="1"/>
</dbReference>
<feature type="chain" id="PRO_5042590684" description="galacturonan 1,4-alpha-galacturonidase" evidence="16">
    <location>
        <begin position="25"/>
        <end position="419"/>
    </location>
</feature>
<evidence type="ECO:0000256" key="6">
    <source>
        <dbReference type="ARBA" id="ARBA00023157"/>
    </source>
</evidence>
<keyword evidence="10" id="KW-0961">Cell wall biogenesis/degradation</keyword>
<dbReference type="SUPFAM" id="SSF51126">
    <property type="entry name" value="Pectin lyase-like"/>
    <property type="match status" value="1"/>
</dbReference>
<evidence type="ECO:0000256" key="11">
    <source>
        <dbReference type="ARBA" id="ARBA00023326"/>
    </source>
</evidence>
<accession>A0AAJ0A9I9</accession>
<comment type="catalytic activity">
    <reaction evidence="14">
        <text>[(1-&gt;4)-alpha-D-galacturonosyl](n) + H2O = alpha-D-galacturonate + [(1-&gt;4)-alpha-D-galacturonosyl](n-1)</text>
        <dbReference type="Rhea" id="RHEA:14117"/>
        <dbReference type="Rhea" id="RHEA-COMP:14570"/>
        <dbReference type="Rhea" id="RHEA-COMP:14572"/>
        <dbReference type="ChEBI" id="CHEBI:15377"/>
        <dbReference type="ChEBI" id="CHEBI:58658"/>
        <dbReference type="ChEBI" id="CHEBI:140523"/>
        <dbReference type="EC" id="3.2.1.67"/>
    </reaction>
</comment>
<keyword evidence="5 15" id="KW-0378">Hydrolase</keyword>
<dbReference type="EMBL" id="JAHMHR010000065">
    <property type="protein sequence ID" value="KAK1659034.1"/>
    <property type="molecule type" value="Genomic_DNA"/>
</dbReference>
<dbReference type="Gene3D" id="2.160.20.10">
    <property type="entry name" value="Single-stranded right-handed beta-helix, Pectin lyase-like"/>
    <property type="match status" value="1"/>
</dbReference>
<evidence type="ECO:0000256" key="15">
    <source>
        <dbReference type="RuleBase" id="RU361169"/>
    </source>
</evidence>
<name>A0AAJ0A9I9_9PEZI</name>
<evidence type="ECO:0000256" key="1">
    <source>
        <dbReference type="ARBA" id="ARBA00004613"/>
    </source>
</evidence>
<dbReference type="GeneID" id="85465672"/>
<comment type="similarity">
    <text evidence="2 15">Belongs to the glycosyl hydrolase 28 family.</text>
</comment>
<gene>
    <name evidence="17" type="ORF">BDP55DRAFT_772837</name>
</gene>
<evidence type="ECO:0000256" key="2">
    <source>
        <dbReference type="ARBA" id="ARBA00008834"/>
    </source>
</evidence>
<comment type="caution">
    <text evidence="17">The sequence shown here is derived from an EMBL/GenBank/DDBJ whole genome shotgun (WGS) entry which is preliminary data.</text>
</comment>
<sequence>MASFGPKTVTFLLIFYGFINVAKAAGVAVADAQGRPQCTLIANGDKFSDVDNILEASTVCGTSENVIFPEGENYWIDRKLNPVVHDFSDNITFWRSDGYFIFYQNCRAGFVLSGDGIRINGYGTGGIHGNGDAWYTAEKGATVEGRTMPFVLWNVSDVTVKNFYIRQPQFWAYNIMNGTAMYFDNISVNTTSTKAPSRSAESTTVEKFVDTMDVHNIRVKGFNYTGGDNCVAFKPRSYNVTLEGVTCNGGNGIAIESLGQYLEDCSVKVFVMDDLVLKRGPVDLRYGTYLKTWIGELVPQDNYESAGKPRGGGWGRIRNVLFSNVRYDRVNHAPSIYQTNGDNGSYAGTSNMEISNVVFANITGTLSGTTNRVSLTCSQRFPCHDITFQNFDLVAGNVTTTSCAGRWTLADTVTGLPGC</sequence>
<evidence type="ECO:0000256" key="5">
    <source>
        <dbReference type="ARBA" id="ARBA00022801"/>
    </source>
</evidence>
<keyword evidence="8" id="KW-0119">Carbohydrate metabolism</keyword>
<feature type="signal peptide" evidence="16">
    <location>
        <begin position="1"/>
        <end position="24"/>
    </location>
</feature>
<keyword evidence="9 15" id="KW-0326">Glycosidase</keyword>
<keyword evidence="18" id="KW-1185">Reference proteome</keyword>
<evidence type="ECO:0000256" key="7">
    <source>
        <dbReference type="ARBA" id="ARBA00023180"/>
    </source>
</evidence>
<comment type="function">
    <text evidence="12">Specific in hydrolyzing the terminal glycosidic bond of polygalacturonic acid and oligogalacturonates.</text>
</comment>
<keyword evidence="11" id="KW-0624">Polysaccharide degradation</keyword>
<evidence type="ECO:0000256" key="8">
    <source>
        <dbReference type="ARBA" id="ARBA00023277"/>
    </source>
</evidence>
<keyword evidence="4 16" id="KW-0732">Signal</keyword>
<dbReference type="GO" id="GO:0047911">
    <property type="term" value="F:galacturan 1,4-alpha-galacturonidase activity"/>
    <property type="evidence" value="ECO:0007669"/>
    <property type="project" value="UniProtKB-EC"/>
</dbReference>
<reference evidence="17" key="1">
    <citation type="submission" date="2021-06" db="EMBL/GenBank/DDBJ databases">
        <title>Comparative genomics, transcriptomics and evolutionary studies reveal genomic signatures of adaptation to plant cell wall in hemibiotrophic fungi.</title>
        <authorList>
            <consortium name="DOE Joint Genome Institute"/>
            <person name="Baroncelli R."/>
            <person name="Diaz J.F."/>
            <person name="Benocci T."/>
            <person name="Peng M."/>
            <person name="Battaglia E."/>
            <person name="Haridas S."/>
            <person name="Andreopoulos W."/>
            <person name="Labutti K."/>
            <person name="Pangilinan J."/>
            <person name="Floch G.L."/>
            <person name="Makela M.R."/>
            <person name="Henrissat B."/>
            <person name="Grigoriev I.V."/>
            <person name="Crouch J.A."/>
            <person name="De Vries R.P."/>
            <person name="Sukno S.A."/>
            <person name="Thon M.R."/>
        </authorList>
    </citation>
    <scope>NUCLEOTIDE SEQUENCE</scope>
    <source>
        <strain evidence="17">CBS 193.32</strain>
    </source>
</reference>
<dbReference type="GO" id="GO:0005576">
    <property type="term" value="C:extracellular region"/>
    <property type="evidence" value="ECO:0007669"/>
    <property type="project" value="UniProtKB-SubCell"/>
</dbReference>
<dbReference type="Proteomes" id="UP001224890">
    <property type="component" value="Unassembled WGS sequence"/>
</dbReference>
<dbReference type="GO" id="GO:0071555">
    <property type="term" value="P:cell wall organization"/>
    <property type="evidence" value="ECO:0007669"/>
    <property type="project" value="UniProtKB-KW"/>
</dbReference>
<keyword evidence="7" id="KW-0325">Glycoprotein</keyword>
<dbReference type="InterPro" id="IPR011050">
    <property type="entry name" value="Pectin_lyase_fold/virulence"/>
</dbReference>
<evidence type="ECO:0000256" key="13">
    <source>
        <dbReference type="ARBA" id="ARBA00038933"/>
    </source>
</evidence>
<keyword evidence="6" id="KW-1015">Disulfide bond</keyword>
<dbReference type="Pfam" id="PF00295">
    <property type="entry name" value="Glyco_hydro_28"/>
    <property type="match status" value="1"/>
</dbReference>
<evidence type="ECO:0000256" key="3">
    <source>
        <dbReference type="ARBA" id="ARBA00022525"/>
    </source>
</evidence>
<dbReference type="GO" id="GO:0004650">
    <property type="term" value="F:polygalacturonase activity"/>
    <property type="evidence" value="ECO:0007669"/>
    <property type="project" value="InterPro"/>
</dbReference>
<evidence type="ECO:0000256" key="4">
    <source>
        <dbReference type="ARBA" id="ARBA00022729"/>
    </source>
</evidence>
<dbReference type="EC" id="3.2.1.67" evidence="13"/>
<evidence type="ECO:0000313" key="17">
    <source>
        <dbReference type="EMBL" id="KAK1659034.1"/>
    </source>
</evidence>
<evidence type="ECO:0000256" key="14">
    <source>
        <dbReference type="ARBA" id="ARBA00048766"/>
    </source>
</evidence>
<comment type="subcellular location">
    <subcellularLocation>
        <location evidence="1">Secreted</location>
    </subcellularLocation>
</comment>
<organism evidence="17 18">
    <name type="scientific">Colletotrichum godetiae</name>
    <dbReference type="NCBI Taxonomy" id="1209918"/>
    <lineage>
        <taxon>Eukaryota</taxon>
        <taxon>Fungi</taxon>
        <taxon>Dikarya</taxon>
        <taxon>Ascomycota</taxon>
        <taxon>Pezizomycotina</taxon>
        <taxon>Sordariomycetes</taxon>
        <taxon>Hypocreomycetidae</taxon>
        <taxon>Glomerellales</taxon>
        <taxon>Glomerellaceae</taxon>
        <taxon>Colletotrichum</taxon>
        <taxon>Colletotrichum acutatum species complex</taxon>
    </lineage>
</organism>
<dbReference type="InterPro" id="IPR000743">
    <property type="entry name" value="Glyco_hydro_28"/>
</dbReference>
<evidence type="ECO:0000256" key="10">
    <source>
        <dbReference type="ARBA" id="ARBA00023316"/>
    </source>
</evidence>